<dbReference type="GO" id="GO:0009099">
    <property type="term" value="P:L-valine biosynthetic process"/>
    <property type="evidence" value="ECO:0007669"/>
    <property type="project" value="TreeGrafter"/>
</dbReference>
<comment type="cofactor">
    <cofactor evidence="1">
        <name>Mg(2+)</name>
        <dbReference type="ChEBI" id="CHEBI:18420"/>
    </cofactor>
</comment>
<evidence type="ECO:0000259" key="8">
    <source>
        <dbReference type="Pfam" id="PF02775"/>
    </source>
</evidence>
<comment type="caution">
    <text evidence="10">The sequence shown here is derived from an EMBL/GenBank/DDBJ whole genome shotgun (WGS) entry which is preliminary data.</text>
</comment>
<keyword evidence="4" id="KW-0479">Metal-binding</keyword>
<feature type="domain" description="Thiamine pyrophosphate enzyme central" evidence="7">
    <location>
        <begin position="195"/>
        <end position="330"/>
    </location>
</feature>
<dbReference type="InterPro" id="IPR029061">
    <property type="entry name" value="THDP-binding"/>
</dbReference>
<dbReference type="GO" id="GO:0030976">
    <property type="term" value="F:thiamine pyrophosphate binding"/>
    <property type="evidence" value="ECO:0007669"/>
    <property type="project" value="InterPro"/>
</dbReference>
<dbReference type="InterPro" id="IPR045229">
    <property type="entry name" value="TPP_enz"/>
</dbReference>
<dbReference type="Pfam" id="PF02776">
    <property type="entry name" value="TPP_enzyme_N"/>
    <property type="match status" value="1"/>
</dbReference>
<evidence type="ECO:0000256" key="1">
    <source>
        <dbReference type="ARBA" id="ARBA00001946"/>
    </source>
</evidence>
<evidence type="ECO:0000256" key="4">
    <source>
        <dbReference type="ARBA" id="ARBA00022723"/>
    </source>
</evidence>
<dbReference type="SUPFAM" id="SSF52518">
    <property type="entry name" value="Thiamin diphosphate-binding fold (THDP-binding)"/>
    <property type="match status" value="2"/>
</dbReference>
<dbReference type="InterPro" id="IPR012000">
    <property type="entry name" value="Thiamin_PyroP_enz_cen_dom"/>
</dbReference>
<dbReference type="SUPFAM" id="SSF52467">
    <property type="entry name" value="DHS-like NAD/FAD-binding domain"/>
    <property type="match status" value="1"/>
</dbReference>
<evidence type="ECO:0000256" key="5">
    <source>
        <dbReference type="ARBA" id="ARBA00023052"/>
    </source>
</evidence>
<dbReference type="GO" id="GO:0003984">
    <property type="term" value="F:acetolactate synthase activity"/>
    <property type="evidence" value="ECO:0007669"/>
    <property type="project" value="TreeGrafter"/>
</dbReference>
<feature type="domain" description="Thiamine pyrophosphate enzyme N-terminal TPP-binding" evidence="9">
    <location>
        <begin position="5"/>
        <end position="117"/>
    </location>
</feature>
<evidence type="ECO:0000256" key="2">
    <source>
        <dbReference type="ARBA" id="ARBA00001964"/>
    </source>
</evidence>
<dbReference type="GO" id="GO:0009097">
    <property type="term" value="P:isoleucine biosynthetic process"/>
    <property type="evidence" value="ECO:0007669"/>
    <property type="project" value="TreeGrafter"/>
</dbReference>
<comment type="cofactor">
    <cofactor evidence="2">
        <name>thiamine diphosphate</name>
        <dbReference type="ChEBI" id="CHEBI:58937"/>
    </cofactor>
</comment>
<sequence length="552" mass="59132">MGNKTGNRVFAETLKAYGVDHFFNVPMIIPPGIKEMTAIGVKSVVTHSEKAAAYMADGYARESGRIGVCASQAIGAANLASGLLDALMAKSPVLAVSGGSTPDTRERNFYQEIDQRSIYAGLTKFSARIDKVQRLPDLFQQAVRMATTGSPGPVHLELGGFWGGVLMEEFEPVMPPEPRYGACPPVRPQAPMEDIRTAAAALRKARRPIIMAGSGIRASRAQTALLNFARMAKIPVATSLDAKAAIPESDALYVGVAGDYSRDTANIAISEADFVLFVGSSTGSMATRQWSVPAPGVPAVQIDIDPRELGRNYPLIVGLVGDPAAVLEQLGAELAGPVGNSAWLQRIVALRQQWQQSAAEYETSDLALIRPERLCAMLSEALPDGALVAVDTGHAAGWAARNIYLDRPGQSLIRAAGSLGWAFPASLGAKCANPDRPVVCFTGDGAFYYHLAELETAVRYGINTVTVVNNNQGFNQERVLWDENAALEKNWKFGPVDFAAVAETFGAKAYRVERASDFKRAFEDALASGRPALIDVRTDPSAIVPIPWTQDR</sequence>
<evidence type="ECO:0000256" key="6">
    <source>
        <dbReference type="RuleBase" id="RU362132"/>
    </source>
</evidence>
<dbReference type="InterPro" id="IPR011766">
    <property type="entry name" value="TPP_enzyme_TPP-bd"/>
</dbReference>
<dbReference type="PANTHER" id="PTHR18968">
    <property type="entry name" value="THIAMINE PYROPHOSPHATE ENZYMES"/>
    <property type="match status" value="1"/>
</dbReference>
<proteinExistence type="inferred from homology"/>
<dbReference type="Gene3D" id="3.40.50.1220">
    <property type="entry name" value="TPP-binding domain"/>
    <property type="match status" value="1"/>
</dbReference>
<dbReference type="PANTHER" id="PTHR18968:SF166">
    <property type="entry name" value="2-HYDROXYACYL-COA LYASE 2"/>
    <property type="match status" value="1"/>
</dbReference>
<name>A0A7W2IJ58_9BURK</name>
<gene>
    <name evidence="10" type="ORF">H3H39_03750</name>
</gene>
<keyword evidence="11" id="KW-1185">Reference proteome</keyword>
<evidence type="ECO:0000256" key="3">
    <source>
        <dbReference type="ARBA" id="ARBA00007812"/>
    </source>
</evidence>
<dbReference type="InterPro" id="IPR000399">
    <property type="entry name" value="TPP-bd_CS"/>
</dbReference>
<dbReference type="CDD" id="cd07035">
    <property type="entry name" value="TPP_PYR_POX_like"/>
    <property type="match status" value="1"/>
</dbReference>
<dbReference type="PROSITE" id="PS00187">
    <property type="entry name" value="TPP_ENZYMES"/>
    <property type="match status" value="1"/>
</dbReference>
<dbReference type="InterPro" id="IPR029035">
    <property type="entry name" value="DHS-like_NAD/FAD-binding_dom"/>
</dbReference>
<accession>A0A7W2IJ58</accession>
<feature type="domain" description="Thiamine pyrophosphate enzyme TPP-binding" evidence="8">
    <location>
        <begin position="391"/>
        <end position="536"/>
    </location>
</feature>
<dbReference type="GO" id="GO:0005948">
    <property type="term" value="C:acetolactate synthase complex"/>
    <property type="evidence" value="ECO:0007669"/>
    <property type="project" value="TreeGrafter"/>
</dbReference>
<dbReference type="Proteomes" id="UP000573499">
    <property type="component" value="Unassembled WGS sequence"/>
</dbReference>
<evidence type="ECO:0000313" key="11">
    <source>
        <dbReference type="Proteomes" id="UP000573499"/>
    </source>
</evidence>
<reference evidence="10 11" key="1">
    <citation type="submission" date="2020-07" db="EMBL/GenBank/DDBJ databases">
        <title>Novel species isolated from subtropical streams in China.</title>
        <authorList>
            <person name="Lu H."/>
        </authorList>
    </citation>
    <scope>NUCLEOTIDE SEQUENCE [LARGE SCALE GENOMIC DNA]</scope>
    <source>
        <strain evidence="10 11">LX47W</strain>
    </source>
</reference>
<evidence type="ECO:0000259" key="7">
    <source>
        <dbReference type="Pfam" id="PF00205"/>
    </source>
</evidence>
<dbReference type="InterPro" id="IPR012001">
    <property type="entry name" value="Thiamin_PyroP_enz_TPP-bd_dom"/>
</dbReference>
<dbReference type="RefSeq" id="WP_182151986.1">
    <property type="nucleotide sequence ID" value="NZ_JACEZU010000002.1"/>
</dbReference>
<protein>
    <submittedName>
        <fullName evidence="10">Thiamine pyrophosphate-binding protein</fullName>
    </submittedName>
</protein>
<dbReference type="Gene3D" id="3.40.50.970">
    <property type="match status" value="2"/>
</dbReference>
<evidence type="ECO:0000259" key="9">
    <source>
        <dbReference type="Pfam" id="PF02776"/>
    </source>
</evidence>
<dbReference type="Pfam" id="PF02775">
    <property type="entry name" value="TPP_enzyme_C"/>
    <property type="match status" value="1"/>
</dbReference>
<evidence type="ECO:0000313" key="10">
    <source>
        <dbReference type="EMBL" id="MBA5686164.1"/>
    </source>
</evidence>
<comment type="similarity">
    <text evidence="3 6">Belongs to the TPP enzyme family.</text>
</comment>
<dbReference type="CDD" id="cd00568">
    <property type="entry name" value="TPP_enzymes"/>
    <property type="match status" value="1"/>
</dbReference>
<dbReference type="GO" id="GO:0050660">
    <property type="term" value="F:flavin adenine dinucleotide binding"/>
    <property type="evidence" value="ECO:0007669"/>
    <property type="project" value="TreeGrafter"/>
</dbReference>
<dbReference type="Pfam" id="PF00205">
    <property type="entry name" value="TPP_enzyme_M"/>
    <property type="match status" value="1"/>
</dbReference>
<dbReference type="EMBL" id="JACEZU010000002">
    <property type="protein sequence ID" value="MBA5686164.1"/>
    <property type="molecule type" value="Genomic_DNA"/>
</dbReference>
<dbReference type="AlphaFoldDB" id="A0A7W2IJ58"/>
<keyword evidence="5 6" id="KW-0786">Thiamine pyrophosphate</keyword>
<organism evidence="10 11">
    <name type="scientific">Rugamonas apoptosis</name>
    <dbReference type="NCBI Taxonomy" id="2758570"/>
    <lineage>
        <taxon>Bacteria</taxon>
        <taxon>Pseudomonadati</taxon>
        <taxon>Pseudomonadota</taxon>
        <taxon>Betaproteobacteria</taxon>
        <taxon>Burkholderiales</taxon>
        <taxon>Oxalobacteraceae</taxon>
        <taxon>Telluria group</taxon>
        <taxon>Rugamonas</taxon>
    </lineage>
</organism>
<dbReference type="GO" id="GO:0000287">
    <property type="term" value="F:magnesium ion binding"/>
    <property type="evidence" value="ECO:0007669"/>
    <property type="project" value="InterPro"/>
</dbReference>